<dbReference type="Gene3D" id="3.30.565.10">
    <property type="entry name" value="Histidine kinase-like ATPase, C-terminal domain"/>
    <property type="match status" value="1"/>
</dbReference>
<keyword evidence="2 7" id="KW-0418">Kinase</keyword>
<dbReference type="SUPFAM" id="SSF55874">
    <property type="entry name" value="ATPase domain of HSP90 chaperone/DNA topoisomerase II/histidine kinase"/>
    <property type="match status" value="1"/>
</dbReference>
<feature type="transmembrane region" description="Helical" evidence="4">
    <location>
        <begin position="7"/>
        <end position="27"/>
    </location>
</feature>
<dbReference type="Proteomes" id="UP000308705">
    <property type="component" value="Unassembled WGS sequence"/>
</dbReference>
<proteinExistence type="predicted"/>
<evidence type="ECO:0000313" key="8">
    <source>
        <dbReference type="Proteomes" id="UP000308705"/>
    </source>
</evidence>
<accession>A0A4U3M7C9</accession>
<sequence length="368" mass="38850">MTIETPFWRAIAVYRFCSLGYAAVLVIEADSYGNPGPAWSVLALMTAWTALATYAYSRERLRGWPLLVADLAVTAACLLSSIWVQGFDGPRGAMPITATWVAAPVVAWAVYSGRRAGAAAAAVIAVLDVWLRGVGVLDLNTVPVNGAVLLFLAGVVIGHVARLAKQAEARMQRAVEIEAAGRERERLARGIHDSVLQVLALVQRRGAEIGGEAAELGRLAGEQEAVLRELVRTAPRPATAESADLSDSLRRHASATVTVATPATPVELPARTVEELSAAVGNALDNVRRHCPDGTRVWILVEAEDGAVTVTVRDDGPGIPEGRLEEAERLGRLGVSQSIKGRVAALGGRVTIASSPDGTEIEMVIVAP</sequence>
<keyword evidence="4" id="KW-0472">Membrane</keyword>
<keyword evidence="8" id="KW-1185">Reference proteome</keyword>
<evidence type="ECO:0000259" key="6">
    <source>
        <dbReference type="Pfam" id="PF19354"/>
    </source>
</evidence>
<evidence type="ECO:0000256" key="4">
    <source>
        <dbReference type="SAM" id="Phobius"/>
    </source>
</evidence>
<feature type="transmembrane region" description="Helical" evidence="4">
    <location>
        <begin position="143"/>
        <end position="164"/>
    </location>
</feature>
<evidence type="ECO:0000313" key="7">
    <source>
        <dbReference type="EMBL" id="TKK84865.1"/>
    </source>
</evidence>
<evidence type="ECO:0000256" key="3">
    <source>
        <dbReference type="ARBA" id="ARBA00023012"/>
    </source>
</evidence>
<name>A0A4U3M7C9_9ACTN</name>
<evidence type="ECO:0000256" key="2">
    <source>
        <dbReference type="ARBA" id="ARBA00022777"/>
    </source>
</evidence>
<gene>
    <name evidence="7" type="ORF">FDA94_28395</name>
</gene>
<feature type="transmembrane region" description="Helical" evidence="4">
    <location>
        <begin position="118"/>
        <end position="137"/>
    </location>
</feature>
<dbReference type="AlphaFoldDB" id="A0A4U3M7C9"/>
<dbReference type="GO" id="GO:0016301">
    <property type="term" value="F:kinase activity"/>
    <property type="evidence" value="ECO:0007669"/>
    <property type="project" value="UniProtKB-KW"/>
</dbReference>
<keyword evidence="4" id="KW-0812">Transmembrane</keyword>
<dbReference type="GO" id="GO:0000160">
    <property type="term" value="P:phosphorelay signal transduction system"/>
    <property type="evidence" value="ECO:0007669"/>
    <property type="project" value="UniProtKB-KW"/>
</dbReference>
<keyword evidence="1" id="KW-0808">Transferase</keyword>
<dbReference type="Pfam" id="PF02518">
    <property type="entry name" value="HATPase_c"/>
    <property type="match status" value="1"/>
</dbReference>
<dbReference type="InterPro" id="IPR050482">
    <property type="entry name" value="Sensor_HK_TwoCompSys"/>
</dbReference>
<feature type="transmembrane region" description="Helical" evidence="4">
    <location>
        <begin position="39"/>
        <end position="57"/>
    </location>
</feature>
<organism evidence="7 8">
    <name type="scientific">Herbidospora galbida</name>
    <dbReference type="NCBI Taxonomy" id="2575442"/>
    <lineage>
        <taxon>Bacteria</taxon>
        <taxon>Bacillati</taxon>
        <taxon>Actinomycetota</taxon>
        <taxon>Actinomycetes</taxon>
        <taxon>Streptosporangiales</taxon>
        <taxon>Streptosporangiaceae</taxon>
        <taxon>Herbidospora</taxon>
    </lineage>
</organism>
<dbReference type="CDD" id="cd00075">
    <property type="entry name" value="HATPase"/>
    <property type="match status" value="1"/>
</dbReference>
<dbReference type="PANTHER" id="PTHR24421:SF61">
    <property type="entry name" value="OXYGEN SENSOR HISTIDINE KINASE NREB"/>
    <property type="match status" value="1"/>
</dbReference>
<evidence type="ECO:0000256" key="1">
    <source>
        <dbReference type="ARBA" id="ARBA00022679"/>
    </source>
</evidence>
<dbReference type="NCBIfam" id="NF047322">
    <property type="entry name" value="HK_morpho_MacS"/>
    <property type="match status" value="1"/>
</dbReference>
<dbReference type="OrthoDB" id="5181554at2"/>
<feature type="domain" description="DUF5931" evidence="6">
    <location>
        <begin position="1"/>
        <end position="169"/>
    </location>
</feature>
<feature type="domain" description="Histidine kinase/HSP90-like ATPase" evidence="5">
    <location>
        <begin position="275"/>
        <end position="364"/>
    </location>
</feature>
<keyword evidence="4" id="KW-1133">Transmembrane helix</keyword>
<dbReference type="InterPro" id="IPR003594">
    <property type="entry name" value="HATPase_dom"/>
</dbReference>
<dbReference type="EMBL" id="SZQA01000032">
    <property type="protein sequence ID" value="TKK84865.1"/>
    <property type="molecule type" value="Genomic_DNA"/>
</dbReference>
<dbReference type="InterPro" id="IPR045975">
    <property type="entry name" value="DUF5931"/>
</dbReference>
<keyword evidence="3" id="KW-0902">Two-component regulatory system</keyword>
<dbReference type="InterPro" id="IPR036890">
    <property type="entry name" value="HATPase_C_sf"/>
</dbReference>
<dbReference type="RefSeq" id="WP_137250129.1">
    <property type="nucleotide sequence ID" value="NZ_SZQA01000032.1"/>
</dbReference>
<feature type="transmembrane region" description="Helical" evidence="4">
    <location>
        <begin position="64"/>
        <end position="86"/>
    </location>
</feature>
<comment type="caution">
    <text evidence="7">The sequence shown here is derived from an EMBL/GenBank/DDBJ whole genome shotgun (WGS) entry which is preliminary data.</text>
</comment>
<reference evidence="7 8" key="1">
    <citation type="submission" date="2019-04" db="EMBL/GenBank/DDBJ databases">
        <title>Herbidospora sp. NEAU-GS14.nov., a novel actinomycete isolated from soil.</title>
        <authorList>
            <person name="Han L."/>
        </authorList>
    </citation>
    <scope>NUCLEOTIDE SEQUENCE [LARGE SCALE GENOMIC DNA]</scope>
    <source>
        <strain evidence="7 8">NEAU-GS14</strain>
    </source>
</reference>
<dbReference type="PANTHER" id="PTHR24421">
    <property type="entry name" value="NITRATE/NITRITE SENSOR PROTEIN NARX-RELATED"/>
    <property type="match status" value="1"/>
</dbReference>
<evidence type="ECO:0000259" key="5">
    <source>
        <dbReference type="Pfam" id="PF02518"/>
    </source>
</evidence>
<protein>
    <submittedName>
        <fullName evidence="7">Sensor histidine kinase</fullName>
    </submittedName>
</protein>
<feature type="transmembrane region" description="Helical" evidence="4">
    <location>
        <begin position="92"/>
        <end position="111"/>
    </location>
</feature>
<dbReference type="Pfam" id="PF19354">
    <property type="entry name" value="DUF5931"/>
    <property type="match status" value="1"/>
</dbReference>